<keyword evidence="3" id="KW-1185">Reference proteome</keyword>
<keyword evidence="1" id="KW-1133">Transmembrane helix</keyword>
<keyword evidence="1" id="KW-0812">Transmembrane</keyword>
<sequence length="150" mass="17172">MAEKKSCCWNFVGRFYDLYFYSKNKIIKFAGRGKTLKVRSTWIVSQAIGITLAIFSCYKIGYFPKETRGLIAIFIVLIISYILFSLLHLIKISECCVCLGCEVNATNRHHLVAGYTFCLSFLSVGYGFYLGSISFFAWIYFVSMVYCLTN</sequence>
<proteinExistence type="predicted"/>
<dbReference type="EMBL" id="JBDODL010002888">
    <property type="protein sequence ID" value="MES1922465.1"/>
    <property type="molecule type" value="Genomic_DNA"/>
</dbReference>
<feature type="transmembrane region" description="Helical" evidence="1">
    <location>
        <begin position="69"/>
        <end position="90"/>
    </location>
</feature>
<gene>
    <name evidence="2" type="ORF">MHBO_003980</name>
</gene>
<organism evidence="2 3">
    <name type="scientific">Bonamia ostreae</name>
    <dbReference type="NCBI Taxonomy" id="126728"/>
    <lineage>
        <taxon>Eukaryota</taxon>
        <taxon>Sar</taxon>
        <taxon>Rhizaria</taxon>
        <taxon>Endomyxa</taxon>
        <taxon>Ascetosporea</taxon>
        <taxon>Haplosporida</taxon>
        <taxon>Bonamia</taxon>
    </lineage>
</organism>
<comment type="caution">
    <text evidence="2">The sequence shown here is derived from an EMBL/GenBank/DDBJ whole genome shotgun (WGS) entry which is preliminary data.</text>
</comment>
<feature type="transmembrane region" description="Helical" evidence="1">
    <location>
        <begin position="42"/>
        <end position="63"/>
    </location>
</feature>
<dbReference type="Proteomes" id="UP001439008">
    <property type="component" value="Unassembled WGS sequence"/>
</dbReference>
<feature type="transmembrane region" description="Helical" evidence="1">
    <location>
        <begin position="111"/>
        <end position="141"/>
    </location>
</feature>
<reference evidence="2 3" key="1">
    <citation type="journal article" date="2024" name="BMC Biol.">
        <title>Comparative genomics of Ascetosporea gives new insight into the evolutionary basis for animal parasitism in Rhizaria.</title>
        <authorList>
            <person name="Hiltunen Thoren M."/>
            <person name="Onut-Brannstrom I."/>
            <person name="Alfjorden A."/>
            <person name="Peckova H."/>
            <person name="Swords F."/>
            <person name="Hooper C."/>
            <person name="Holzer A.S."/>
            <person name="Bass D."/>
            <person name="Burki F."/>
        </authorList>
    </citation>
    <scope>NUCLEOTIDE SEQUENCE [LARGE SCALE GENOMIC DNA]</scope>
    <source>
        <strain evidence="2">20-A016</strain>
    </source>
</reference>
<keyword evidence="1" id="KW-0472">Membrane</keyword>
<protein>
    <submittedName>
        <fullName evidence="2">Uncharacterized protein</fullName>
    </submittedName>
</protein>
<evidence type="ECO:0000256" key="1">
    <source>
        <dbReference type="SAM" id="Phobius"/>
    </source>
</evidence>
<evidence type="ECO:0000313" key="2">
    <source>
        <dbReference type="EMBL" id="MES1922465.1"/>
    </source>
</evidence>
<name>A0ABV2AS14_9EUKA</name>
<accession>A0ABV2AS14</accession>
<evidence type="ECO:0000313" key="3">
    <source>
        <dbReference type="Proteomes" id="UP001439008"/>
    </source>
</evidence>